<name>A0A076YHT9_MAIZE</name>
<reference evidence="5" key="1">
    <citation type="journal article" date="2014" name="BMC Plant Biol.">
        <title>Adaptive expansion of the maize maternally expressed gene (Meg) family involves changes in expression patterns and protein secondary structures of its members.</title>
        <authorList>
            <person name="Xiong Y."/>
            <person name="Mei W."/>
            <person name="Kim E.D."/>
            <person name="Mukherjee K."/>
            <person name="Hassanein H."/>
            <person name="Barbazuk W.B."/>
            <person name="Sung S."/>
            <person name="Kolaczkowski B."/>
            <person name="Kang B.H."/>
        </authorList>
    </citation>
    <scope>NUCLEOTIDE SEQUENCE</scope>
</reference>
<evidence type="ECO:0007829" key="7">
    <source>
        <dbReference type="PDB" id="7DAB"/>
    </source>
</evidence>
<keyword evidence="7" id="KW-0002">3D-structure</keyword>
<feature type="domain" description="Meg" evidence="4">
    <location>
        <begin position="1"/>
        <end position="83"/>
    </location>
</feature>
<dbReference type="EMBL" id="KM085985">
    <property type="protein sequence ID" value="AIK66980.1"/>
    <property type="molecule type" value="mRNA"/>
</dbReference>
<evidence type="ECO:0000256" key="3">
    <source>
        <dbReference type="SAM" id="SignalP"/>
    </source>
</evidence>
<comment type="similarity">
    <text evidence="1">Belongs to the MEG family.</text>
</comment>
<feature type="disulfide bond" evidence="7">
    <location>
        <begin position="56"/>
        <end position="83"/>
    </location>
</feature>
<reference evidence="7" key="3">
    <citation type="submission" date="2020-10" db="PDB data bank">
        <title>plant peptide hormone.</title>
        <authorList>
            <person name="Ohki S."/>
            <person name="Mori M."/>
        </authorList>
    </citation>
    <scope>STRUCTURE BY NMR OF 26-89</scope>
    <scope>DISULFIDE BONDS</scope>
</reference>
<gene>
    <name evidence="5" type="primary">Meg14</name>
    <name evidence="6" type="ORF">ZEAMMB73_Zm00001d019033</name>
</gene>
<proteinExistence type="evidence at protein level"/>
<dbReference type="PDB" id="7DAB">
    <property type="method" value="NMR"/>
    <property type="chains" value="A=26-89"/>
</dbReference>
<dbReference type="InterPro" id="IPR056205">
    <property type="entry name" value="Meg"/>
</dbReference>
<dbReference type="EMBL" id="CM007650">
    <property type="protein sequence ID" value="ONM51927.1"/>
    <property type="molecule type" value="Genomic_DNA"/>
</dbReference>
<evidence type="ECO:0000259" key="4">
    <source>
        <dbReference type="Pfam" id="PF24153"/>
    </source>
</evidence>
<feature type="disulfide bond" evidence="7">
    <location>
        <begin position="61"/>
        <end position="79"/>
    </location>
</feature>
<dbReference type="PaxDb" id="4577-GRMZM2G145466_P01"/>
<feature type="disulfide bond" evidence="7">
    <location>
        <begin position="56"/>
        <end position="79"/>
    </location>
</feature>
<dbReference type="Pfam" id="PF24153">
    <property type="entry name" value="Meg"/>
    <property type="match status" value="1"/>
</dbReference>
<feature type="chain" id="PRO_5011132407" evidence="3">
    <location>
        <begin position="26"/>
        <end position="89"/>
    </location>
</feature>
<feature type="signal peptide" evidence="3">
    <location>
        <begin position="1"/>
        <end position="25"/>
    </location>
</feature>
<protein>
    <submittedName>
        <fullName evidence="6">Maternally expressed gene14</fullName>
    </submittedName>
    <submittedName>
        <fullName evidence="5">Maternally expressed protein 14</fullName>
    </submittedName>
</protein>
<dbReference type="STRING" id="4577.A0A076YHT9"/>
<reference evidence="6" key="2">
    <citation type="submission" date="2015-12" db="EMBL/GenBank/DDBJ databases">
        <title>Update maize B73 reference genome by single molecule sequencing technologies.</title>
        <authorList>
            <consortium name="Maize Genome Sequencing Project"/>
            <person name="Ware D."/>
        </authorList>
    </citation>
    <scope>NUCLEOTIDE SEQUENCE [LARGE SCALE GENOMIC DNA]</scope>
    <source>
        <tissue evidence="6">Seedling</tissue>
    </source>
</reference>
<dbReference type="AlphaFoldDB" id="A0A076YHT9"/>
<accession>A0A076YHT9</accession>
<dbReference type="PROSITE" id="PS51257">
    <property type="entry name" value="PROKAR_LIPOPROTEIN"/>
    <property type="match status" value="1"/>
</dbReference>
<feature type="non-terminal residue" evidence="5">
    <location>
        <position position="89"/>
    </location>
</feature>
<dbReference type="HOGENOM" id="CLU_2472385_0_0_1"/>
<keyword evidence="3" id="KW-0732">Signal</keyword>
<organism evidence="5">
    <name type="scientific">Zea mays</name>
    <name type="common">Maize</name>
    <dbReference type="NCBI Taxonomy" id="4577"/>
    <lineage>
        <taxon>Eukaryota</taxon>
        <taxon>Viridiplantae</taxon>
        <taxon>Streptophyta</taxon>
        <taxon>Embryophyta</taxon>
        <taxon>Tracheophyta</taxon>
        <taxon>Spermatophyta</taxon>
        <taxon>Magnoliopsida</taxon>
        <taxon>Liliopsida</taxon>
        <taxon>Poales</taxon>
        <taxon>Poaceae</taxon>
        <taxon>PACMAD clade</taxon>
        <taxon>Panicoideae</taxon>
        <taxon>Andropogonodae</taxon>
        <taxon>Andropogoneae</taxon>
        <taxon>Tripsacinae</taxon>
        <taxon>Zea</taxon>
    </lineage>
</organism>
<dbReference type="SMR" id="A0A076YHT9"/>
<evidence type="ECO:0000256" key="2">
    <source>
        <dbReference type="ARBA" id="ARBA00023157"/>
    </source>
</evidence>
<evidence type="ECO:0000313" key="5">
    <source>
        <dbReference type="EMBL" id="AIK66980.1"/>
    </source>
</evidence>
<evidence type="ECO:0000256" key="1">
    <source>
        <dbReference type="ARBA" id="ARBA00010149"/>
    </source>
</evidence>
<dbReference type="OMA" id="YCCIGGG"/>
<feature type="disulfide bond" evidence="7">
    <location>
        <begin position="49"/>
        <end position="64"/>
    </location>
</feature>
<sequence length="89" mass="9628">MEKHTKRVDALVLFSLLLLGSCAQGLQDEVGAPPALSAEEGVMETRAECRQVLLPCKDNKCYCCIGGGTRQCYATLAECRHACLPLNTN</sequence>
<evidence type="ECO:0000313" key="6">
    <source>
        <dbReference type="EMBL" id="ONM51927.1"/>
    </source>
</evidence>
<keyword evidence="2" id="KW-1015">Disulfide bond</keyword>